<evidence type="ECO:0000256" key="1">
    <source>
        <dbReference type="SAM" id="MobiDB-lite"/>
    </source>
</evidence>
<feature type="region of interest" description="Disordered" evidence="1">
    <location>
        <begin position="136"/>
        <end position="156"/>
    </location>
</feature>
<feature type="compositionally biased region" description="Basic and acidic residues" evidence="1">
    <location>
        <begin position="136"/>
        <end position="148"/>
    </location>
</feature>
<protein>
    <submittedName>
        <fullName evidence="2">Uncharacterized protein</fullName>
    </submittedName>
</protein>
<proteinExistence type="predicted"/>
<organism evidence="2">
    <name type="scientific">Marseillevirus sp</name>
    <dbReference type="NCBI Taxonomy" id="2809551"/>
    <lineage>
        <taxon>Viruses</taxon>
        <taxon>Varidnaviria</taxon>
        <taxon>Bamfordvirae</taxon>
        <taxon>Nucleocytoviricota</taxon>
        <taxon>Megaviricetes</taxon>
        <taxon>Pimascovirales</taxon>
        <taxon>Pimascovirales incertae sedis</taxon>
        <taxon>Marseilleviridae</taxon>
        <taxon>Marseillevirus</taxon>
    </lineage>
</organism>
<sequence length="156" mass="17718">MSITHNSGLSSFRAKPESDNESLRKLLQHLDKQTKESAEVLRNLTNAYQKISEGLNSLREEFYGVKEEVTSIEKKTRTLLNSSVGFKNSIQAVTERVSKLEEPTNFENSLGKVEAVVEGLLEEKFPELEKRLGEIEDALSRPVEEKPKPTRSRKKD</sequence>
<name>A0AA96EPG7_9VIRU</name>
<evidence type="ECO:0000313" key="2">
    <source>
        <dbReference type="EMBL" id="WNL49886.1"/>
    </source>
</evidence>
<dbReference type="EMBL" id="OR343188">
    <property type="protein sequence ID" value="WNL49886.1"/>
    <property type="molecule type" value="Genomic_DNA"/>
</dbReference>
<reference evidence="2" key="1">
    <citation type="submission" date="2023-07" db="EMBL/GenBank/DDBJ databases">
        <authorList>
            <person name="Xia Y."/>
        </authorList>
    </citation>
    <scope>NUCLEOTIDE SEQUENCE</scope>
    <source>
        <strain evidence="2">F</strain>
    </source>
</reference>
<accession>A0AA96EPG7</accession>
<dbReference type="Gene3D" id="1.10.287.950">
    <property type="entry name" value="Methyl-accepting chemotaxis protein"/>
    <property type="match status" value="1"/>
</dbReference>
<gene>
    <name evidence="2" type="ORF">MarFTMF_370</name>
</gene>